<dbReference type="GO" id="GO:0016705">
    <property type="term" value="F:oxidoreductase activity, acting on paired donors, with incorporation or reduction of molecular oxygen"/>
    <property type="evidence" value="ECO:0007669"/>
    <property type="project" value="InterPro"/>
</dbReference>
<sequence length="63" mass="6970">MRVGVAPHRPWPRPADGTDDAVETTRTAEELGFDHVIARAHPPLNAHGRRRKFPDPGVVHAMV</sequence>
<feature type="region of interest" description="Disordered" evidence="1">
    <location>
        <begin position="1"/>
        <end position="21"/>
    </location>
</feature>
<dbReference type="Proteomes" id="UP000094960">
    <property type="component" value="Chromosome"/>
</dbReference>
<feature type="region of interest" description="Disordered" evidence="1">
    <location>
        <begin position="41"/>
        <end position="63"/>
    </location>
</feature>
<dbReference type="AlphaFoldDB" id="A0A1D7Y791"/>
<protein>
    <recommendedName>
        <fullName evidence="4">Luciferase-like domain-containing protein</fullName>
    </recommendedName>
</protein>
<dbReference type="InterPro" id="IPR036661">
    <property type="entry name" value="Luciferase-like_sf"/>
</dbReference>
<evidence type="ECO:0008006" key="4">
    <source>
        <dbReference type="Google" id="ProtNLM"/>
    </source>
</evidence>
<accession>A0A1D7Y791</accession>
<organism evidence="2 3">
    <name type="scientific">Streptomyces fodineus</name>
    <dbReference type="NCBI Taxonomy" id="1904616"/>
    <lineage>
        <taxon>Bacteria</taxon>
        <taxon>Bacillati</taxon>
        <taxon>Actinomycetota</taxon>
        <taxon>Actinomycetes</taxon>
        <taxon>Kitasatosporales</taxon>
        <taxon>Streptomycetaceae</taxon>
        <taxon>Streptomyces</taxon>
    </lineage>
</organism>
<evidence type="ECO:0000313" key="3">
    <source>
        <dbReference type="Proteomes" id="UP000094960"/>
    </source>
</evidence>
<dbReference type="KEGG" id="spun:BFF78_10715"/>
<gene>
    <name evidence="2" type="ORF">BFF78_10715</name>
</gene>
<dbReference type="SUPFAM" id="SSF51679">
    <property type="entry name" value="Bacterial luciferase-like"/>
    <property type="match status" value="1"/>
</dbReference>
<dbReference type="EMBL" id="CP017248">
    <property type="protein sequence ID" value="AOR31452.1"/>
    <property type="molecule type" value="Genomic_DNA"/>
</dbReference>
<keyword evidence="3" id="KW-1185">Reference proteome</keyword>
<evidence type="ECO:0000313" key="2">
    <source>
        <dbReference type="EMBL" id="AOR31452.1"/>
    </source>
</evidence>
<evidence type="ECO:0000256" key="1">
    <source>
        <dbReference type="SAM" id="MobiDB-lite"/>
    </source>
</evidence>
<reference evidence="3" key="1">
    <citation type="submission" date="2016-09" db="EMBL/GenBank/DDBJ databases">
        <title>Streptomyces puniciscabiei strain:TW1S1 Genome sequencing and assembly.</title>
        <authorList>
            <person name="Kim M.-K."/>
            <person name="Kim S.B."/>
        </authorList>
    </citation>
    <scope>NUCLEOTIDE SEQUENCE [LARGE SCALE GENOMIC DNA]</scope>
    <source>
        <strain evidence="3">TW1S1</strain>
    </source>
</reference>
<name>A0A1D7Y791_9ACTN</name>
<proteinExistence type="predicted"/>